<reference evidence="1 2" key="1">
    <citation type="submission" date="2016-03" db="EMBL/GenBank/DDBJ databases">
        <authorList>
            <person name="Ploux O."/>
        </authorList>
    </citation>
    <scope>NUCLEOTIDE SEQUENCE [LARGE SCALE GENOMIC DNA]</scope>
    <source>
        <strain evidence="1 2">URUG2</strain>
    </source>
</reference>
<evidence type="ECO:0000313" key="1">
    <source>
        <dbReference type="EMBL" id="CZT19622.1"/>
    </source>
</evidence>
<evidence type="ECO:0000313" key="2">
    <source>
        <dbReference type="Proteomes" id="UP000225277"/>
    </source>
</evidence>
<name>A0A2D3URA3_9PEZI</name>
<dbReference type="AlphaFoldDB" id="A0A2D3URA3"/>
<dbReference type="RefSeq" id="XP_023626512.1">
    <property type="nucleotide sequence ID" value="XM_023770744.1"/>
</dbReference>
<proteinExistence type="predicted"/>
<organism evidence="1 2">
    <name type="scientific">Ramularia collo-cygni</name>
    <dbReference type="NCBI Taxonomy" id="112498"/>
    <lineage>
        <taxon>Eukaryota</taxon>
        <taxon>Fungi</taxon>
        <taxon>Dikarya</taxon>
        <taxon>Ascomycota</taxon>
        <taxon>Pezizomycotina</taxon>
        <taxon>Dothideomycetes</taxon>
        <taxon>Dothideomycetidae</taxon>
        <taxon>Mycosphaerellales</taxon>
        <taxon>Mycosphaerellaceae</taxon>
        <taxon>Ramularia</taxon>
    </lineage>
</organism>
<dbReference type="Proteomes" id="UP000225277">
    <property type="component" value="Unassembled WGS sequence"/>
</dbReference>
<gene>
    <name evidence="1" type="ORF">RCC_05473</name>
</gene>
<accession>A0A2D3URA3</accession>
<protein>
    <submittedName>
        <fullName evidence="1">Uncharacterized protein</fullName>
    </submittedName>
</protein>
<dbReference type="GeneID" id="35600634"/>
<dbReference type="EMBL" id="FJUY01000007">
    <property type="protein sequence ID" value="CZT19622.1"/>
    <property type="molecule type" value="Genomic_DNA"/>
</dbReference>
<keyword evidence="2" id="KW-1185">Reference proteome</keyword>
<sequence>MSPGLSDVQITFIVIVCVLGLAAAAVRSLGLAITRISQDVAQTYKKAWNKGNGRNSEQNEGHSLDEMEAPAGLVAPDFEHASQVEAGMVRTGSGISLEFAAEFKPPSIPPPAYERDPPSWVPRAVDEFDWAYGVGGDRLASRSRG</sequence>